<name>A0A4Y2SSG4_ARAVE</name>
<organism evidence="1 2">
    <name type="scientific">Araneus ventricosus</name>
    <name type="common">Orbweaver spider</name>
    <name type="synonym">Epeira ventricosa</name>
    <dbReference type="NCBI Taxonomy" id="182803"/>
    <lineage>
        <taxon>Eukaryota</taxon>
        <taxon>Metazoa</taxon>
        <taxon>Ecdysozoa</taxon>
        <taxon>Arthropoda</taxon>
        <taxon>Chelicerata</taxon>
        <taxon>Arachnida</taxon>
        <taxon>Araneae</taxon>
        <taxon>Araneomorphae</taxon>
        <taxon>Entelegynae</taxon>
        <taxon>Araneoidea</taxon>
        <taxon>Araneidae</taxon>
        <taxon>Araneus</taxon>
    </lineage>
</organism>
<protein>
    <recommendedName>
        <fullName evidence="3">Tc1-like transposase DDE domain-containing protein</fullName>
    </recommendedName>
</protein>
<dbReference type="GO" id="GO:0003676">
    <property type="term" value="F:nucleic acid binding"/>
    <property type="evidence" value="ECO:0007669"/>
    <property type="project" value="InterPro"/>
</dbReference>
<sequence>MNWPRKSPGLNPIEHLWDILEEGVKAHHTTPATLTELWTIMFGKPFLWNASANLLNLCLADVWQAIPVERFRKLVKSMPSRVAAVIKARGGQLFINLLSLIQ</sequence>
<keyword evidence="2" id="KW-1185">Reference proteome</keyword>
<comment type="caution">
    <text evidence="1">The sequence shown here is derived from an EMBL/GenBank/DDBJ whole genome shotgun (WGS) entry which is preliminary data.</text>
</comment>
<accession>A0A4Y2SSG4</accession>
<gene>
    <name evidence="1" type="ORF">AVEN_52887_1</name>
</gene>
<evidence type="ECO:0000313" key="2">
    <source>
        <dbReference type="Proteomes" id="UP000499080"/>
    </source>
</evidence>
<proteinExistence type="predicted"/>
<evidence type="ECO:0008006" key="3">
    <source>
        <dbReference type="Google" id="ProtNLM"/>
    </source>
</evidence>
<reference evidence="1 2" key="1">
    <citation type="journal article" date="2019" name="Sci. Rep.">
        <title>Orb-weaving spider Araneus ventricosus genome elucidates the spidroin gene catalogue.</title>
        <authorList>
            <person name="Kono N."/>
            <person name="Nakamura H."/>
            <person name="Ohtoshi R."/>
            <person name="Moran D.A.P."/>
            <person name="Shinohara A."/>
            <person name="Yoshida Y."/>
            <person name="Fujiwara M."/>
            <person name="Mori M."/>
            <person name="Tomita M."/>
            <person name="Arakawa K."/>
        </authorList>
    </citation>
    <scope>NUCLEOTIDE SEQUENCE [LARGE SCALE GENOMIC DNA]</scope>
</reference>
<dbReference type="AlphaFoldDB" id="A0A4Y2SSG4"/>
<dbReference type="Gene3D" id="3.30.420.10">
    <property type="entry name" value="Ribonuclease H-like superfamily/Ribonuclease H"/>
    <property type="match status" value="1"/>
</dbReference>
<dbReference type="Proteomes" id="UP000499080">
    <property type="component" value="Unassembled WGS sequence"/>
</dbReference>
<dbReference type="EMBL" id="BGPR01023580">
    <property type="protein sequence ID" value="GBN90861.1"/>
    <property type="molecule type" value="Genomic_DNA"/>
</dbReference>
<dbReference type="InterPro" id="IPR036397">
    <property type="entry name" value="RNaseH_sf"/>
</dbReference>
<evidence type="ECO:0000313" key="1">
    <source>
        <dbReference type="EMBL" id="GBN90861.1"/>
    </source>
</evidence>